<organism evidence="2 3">
    <name type="scientific">Persicirhabdus sediminis</name>
    <dbReference type="NCBI Taxonomy" id="454144"/>
    <lineage>
        <taxon>Bacteria</taxon>
        <taxon>Pseudomonadati</taxon>
        <taxon>Verrucomicrobiota</taxon>
        <taxon>Verrucomicrobiia</taxon>
        <taxon>Verrucomicrobiales</taxon>
        <taxon>Verrucomicrobiaceae</taxon>
        <taxon>Persicirhabdus</taxon>
    </lineage>
</organism>
<evidence type="ECO:0000256" key="1">
    <source>
        <dbReference type="SAM" id="Phobius"/>
    </source>
</evidence>
<feature type="transmembrane region" description="Helical" evidence="1">
    <location>
        <begin position="57"/>
        <end position="76"/>
    </location>
</feature>
<protein>
    <submittedName>
        <fullName evidence="2">Uncharacterized protein</fullName>
    </submittedName>
</protein>
<keyword evidence="1" id="KW-1133">Transmembrane helix</keyword>
<evidence type="ECO:0000313" key="2">
    <source>
        <dbReference type="EMBL" id="MBK1789906.1"/>
    </source>
</evidence>
<keyword evidence="1" id="KW-0472">Membrane</keyword>
<dbReference type="EMBL" id="JAENIM010000009">
    <property type="protein sequence ID" value="MBK1789906.1"/>
    <property type="molecule type" value="Genomic_DNA"/>
</dbReference>
<reference evidence="2" key="1">
    <citation type="submission" date="2021-01" db="EMBL/GenBank/DDBJ databases">
        <title>Modified the classification status of verrucomicrobia.</title>
        <authorList>
            <person name="Feng X."/>
        </authorList>
    </citation>
    <scope>NUCLEOTIDE SEQUENCE</scope>
    <source>
        <strain evidence="2">_KCTC 22039</strain>
    </source>
</reference>
<comment type="caution">
    <text evidence="2">The sequence shown here is derived from an EMBL/GenBank/DDBJ whole genome shotgun (WGS) entry which is preliminary data.</text>
</comment>
<keyword evidence="1" id="KW-0812">Transmembrane</keyword>
<dbReference type="RefSeq" id="WP_200309942.1">
    <property type="nucleotide sequence ID" value="NZ_JAENIM010000009.1"/>
</dbReference>
<gene>
    <name evidence="2" type="ORF">JIN82_01920</name>
</gene>
<name>A0A8J7MBF2_9BACT</name>
<proteinExistence type="predicted"/>
<sequence>MSPKNTALLSIAWIILCLIRIGSRWDDLYWFFVTISSSDPRSLGVIKGDLVWSASDASLWFIGLIIWSISLSYALFKLTSKHAD</sequence>
<keyword evidence="3" id="KW-1185">Reference proteome</keyword>
<accession>A0A8J7MBF2</accession>
<dbReference type="Proteomes" id="UP000624703">
    <property type="component" value="Unassembled WGS sequence"/>
</dbReference>
<dbReference type="AlphaFoldDB" id="A0A8J7MBF2"/>
<evidence type="ECO:0000313" key="3">
    <source>
        <dbReference type="Proteomes" id="UP000624703"/>
    </source>
</evidence>